<keyword evidence="9" id="KW-1185">Reference proteome</keyword>
<sequence length="192" mass="23200">MGMAIKKEHTAEDPEMIQNESYEDRDFSELYDEYFDRINRYLRSRVHNMWDADDLTTVVFMKALEKFHQYDRRNLFASWIFRIAHNTFIDYLRKVKEYPMEPGEWMNGSHEDHDDTWQPEKNLLNDEQVYFLHEKMEQLTQDQRDVLSLRYFGDLKISQVAEVLGKTESSVKMISHRGLRQLQKLYEMEGQG</sequence>
<evidence type="ECO:0000256" key="1">
    <source>
        <dbReference type="ARBA" id="ARBA00010641"/>
    </source>
</evidence>
<dbReference type="Gene3D" id="1.10.10.10">
    <property type="entry name" value="Winged helix-like DNA-binding domain superfamily/Winged helix DNA-binding domain"/>
    <property type="match status" value="1"/>
</dbReference>
<dbReference type="InterPro" id="IPR007630">
    <property type="entry name" value="RNA_pol_sigma70_r4"/>
</dbReference>
<evidence type="ECO:0000259" key="7">
    <source>
        <dbReference type="Pfam" id="PF04545"/>
    </source>
</evidence>
<dbReference type="NCBIfam" id="TIGR02937">
    <property type="entry name" value="sigma70-ECF"/>
    <property type="match status" value="1"/>
</dbReference>
<dbReference type="Gene3D" id="1.10.1740.10">
    <property type="match status" value="1"/>
</dbReference>
<evidence type="ECO:0000313" key="9">
    <source>
        <dbReference type="Proteomes" id="UP001519343"/>
    </source>
</evidence>
<dbReference type="EMBL" id="JAGGKT010000013">
    <property type="protein sequence ID" value="MBP1933798.1"/>
    <property type="molecule type" value="Genomic_DNA"/>
</dbReference>
<dbReference type="InterPro" id="IPR036388">
    <property type="entry name" value="WH-like_DNA-bd_sf"/>
</dbReference>
<accession>A0ABS4GU40</accession>
<comment type="similarity">
    <text evidence="1">Belongs to the sigma-70 factor family. ECF subfamily.</text>
</comment>
<gene>
    <name evidence="8" type="ORF">J2Z37_003811</name>
</gene>
<evidence type="ECO:0000313" key="8">
    <source>
        <dbReference type="EMBL" id="MBP1933798.1"/>
    </source>
</evidence>
<evidence type="ECO:0000256" key="2">
    <source>
        <dbReference type="ARBA" id="ARBA00023015"/>
    </source>
</evidence>
<dbReference type="CDD" id="cd06171">
    <property type="entry name" value="Sigma70_r4"/>
    <property type="match status" value="1"/>
</dbReference>
<keyword evidence="3" id="KW-0731">Sigma factor</keyword>
<dbReference type="SUPFAM" id="SSF88659">
    <property type="entry name" value="Sigma3 and sigma4 domains of RNA polymerase sigma factors"/>
    <property type="match status" value="1"/>
</dbReference>
<dbReference type="Pfam" id="PF04545">
    <property type="entry name" value="Sigma70_r4"/>
    <property type="match status" value="1"/>
</dbReference>
<comment type="caution">
    <text evidence="8">The sequence shown here is derived from an EMBL/GenBank/DDBJ whole genome shotgun (WGS) entry which is preliminary data.</text>
</comment>
<proteinExistence type="inferred from homology"/>
<reference evidence="8 9" key="1">
    <citation type="submission" date="2021-03" db="EMBL/GenBank/DDBJ databases">
        <title>Genomic Encyclopedia of Type Strains, Phase IV (KMG-IV): sequencing the most valuable type-strain genomes for metagenomic binning, comparative biology and taxonomic classification.</title>
        <authorList>
            <person name="Goeker M."/>
        </authorList>
    </citation>
    <scope>NUCLEOTIDE SEQUENCE [LARGE SCALE GENOMIC DNA]</scope>
    <source>
        <strain evidence="8 9">DSM 24738</strain>
    </source>
</reference>
<dbReference type="InterPro" id="IPR013325">
    <property type="entry name" value="RNA_pol_sigma_r2"/>
</dbReference>
<evidence type="ECO:0000256" key="5">
    <source>
        <dbReference type="ARBA" id="ARBA00023163"/>
    </source>
</evidence>
<dbReference type="SUPFAM" id="SSF88946">
    <property type="entry name" value="Sigma2 domain of RNA polymerase sigma factors"/>
    <property type="match status" value="1"/>
</dbReference>
<dbReference type="PANTHER" id="PTHR43133:SF8">
    <property type="entry name" value="RNA POLYMERASE SIGMA FACTOR HI_1459-RELATED"/>
    <property type="match status" value="1"/>
</dbReference>
<evidence type="ECO:0000259" key="6">
    <source>
        <dbReference type="Pfam" id="PF04542"/>
    </source>
</evidence>
<dbReference type="RefSeq" id="WP_209811806.1">
    <property type="nucleotide sequence ID" value="NZ_JAGGKT010000013.1"/>
</dbReference>
<dbReference type="InterPro" id="IPR007627">
    <property type="entry name" value="RNA_pol_sigma70_r2"/>
</dbReference>
<dbReference type="InterPro" id="IPR013324">
    <property type="entry name" value="RNA_pol_sigma_r3/r4-like"/>
</dbReference>
<protein>
    <submittedName>
        <fullName evidence="8">RNA polymerase sigma-70 factor (ECF subfamily)</fullName>
    </submittedName>
</protein>
<dbReference type="Proteomes" id="UP001519343">
    <property type="component" value="Unassembled WGS sequence"/>
</dbReference>
<evidence type="ECO:0000256" key="4">
    <source>
        <dbReference type="ARBA" id="ARBA00023125"/>
    </source>
</evidence>
<evidence type="ECO:0000256" key="3">
    <source>
        <dbReference type="ARBA" id="ARBA00023082"/>
    </source>
</evidence>
<keyword evidence="4" id="KW-0238">DNA-binding</keyword>
<organism evidence="8 9">
    <name type="scientific">Ammoniphilus resinae</name>
    <dbReference type="NCBI Taxonomy" id="861532"/>
    <lineage>
        <taxon>Bacteria</taxon>
        <taxon>Bacillati</taxon>
        <taxon>Bacillota</taxon>
        <taxon>Bacilli</taxon>
        <taxon>Bacillales</taxon>
        <taxon>Paenibacillaceae</taxon>
        <taxon>Aneurinibacillus group</taxon>
        <taxon>Ammoniphilus</taxon>
    </lineage>
</organism>
<dbReference type="InterPro" id="IPR039425">
    <property type="entry name" value="RNA_pol_sigma-70-like"/>
</dbReference>
<dbReference type="InterPro" id="IPR014284">
    <property type="entry name" value="RNA_pol_sigma-70_dom"/>
</dbReference>
<dbReference type="PANTHER" id="PTHR43133">
    <property type="entry name" value="RNA POLYMERASE ECF-TYPE SIGMA FACTO"/>
    <property type="match status" value="1"/>
</dbReference>
<name>A0ABS4GU40_9BACL</name>
<feature type="domain" description="RNA polymerase sigma-70 region 2" evidence="6">
    <location>
        <begin position="30"/>
        <end position="95"/>
    </location>
</feature>
<dbReference type="Pfam" id="PF04542">
    <property type="entry name" value="Sigma70_r2"/>
    <property type="match status" value="1"/>
</dbReference>
<keyword evidence="5" id="KW-0804">Transcription</keyword>
<feature type="domain" description="RNA polymerase sigma-70 region 4" evidence="7">
    <location>
        <begin position="136"/>
        <end position="184"/>
    </location>
</feature>
<keyword evidence="2" id="KW-0805">Transcription regulation</keyword>